<gene>
    <name evidence="1" type="ORF">H4RhizoLitter20309_000003</name>
</gene>
<organism evidence="1">
    <name type="scientific">Leviviridae sp</name>
    <dbReference type="NCBI Taxonomy" id="2027243"/>
    <lineage>
        <taxon>Viruses</taxon>
        <taxon>Riboviria</taxon>
        <taxon>Orthornavirae</taxon>
        <taxon>Lenarviricota</taxon>
        <taxon>Leviviricetes</taxon>
        <taxon>Norzivirales</taxon>
        <taxon>Fiersviridae</taxon>
    </lineage>
</organism>
<sequence length="437" mass="50895">LPRCFARTRTRTIPGRYPLPDRVFEIFSPIGADHSDLRELTSRPYPPSIGRLMKDEPERAHIFNDVYSSKVETDLYGYLTDPNHNHPMVRYQVTNGAIETPVIGIYDSIRSFLPEWDRLLDVKYWLRRNHYESWVKEKWKGPKPSLSTGFSLPNFLLELGDTKHLLKSWLSKRGLQDRWHALMGRHKTLGDRARALANERLAHVYGTRLFIADVRTLFTILCRWKQNADKFLSNNGKLRRSLKAPIIAHYQTGSVTTPWPLLGVSPSLIGMVTDIDVEFHATLAYTVNVPELKGFLARLAQLSDSFGVRLDAGIVWDAIPYSFVVDWFINMSEWLHSNWSRDWYRMDVKLCEFCHSAKIKETRQLYWYRPYAVNAYDYALLAQRTCTYYKRQRDNPPVFTQTDLDTKHEPWKVGRILNAISLLAQKTKLPGRKYAKA</sequence>
<protein>
    <submittedName>
        <fullName evidence="1">Uncharacterized protein</fullName>
    </submittedName>
</protein>
<feature type="non-terminal residue" evidence="1">
    <location>
        <position position="1"/>
    </location>
</feature>
<name>A0A514D236_9VIRU</name>
<proteinExistence type="predicted"/>
<reference evidence="1" key="1">
    <citation type="submission" date="2019-05" db="EMBL/GenBank/DDBJ databases">
        <title>Metatranscriptomic reconstruction reveals RNA viruses with the potential to shape carbon cycling in soil.</title>
        <authorList>
            <person name="Starr E.P."/>
            <person name="Nuccio E."/>
            <person name="Pett-Ridge J."/>
            <person name="Banfield J.F."/>
            <person name="Firestone M.K."/>
        </authorList>
    </citation>
    <scope>NUCLEOTIDE SEQUENCE</scope>
    <source>
        <strain evidence="1">H4_Rhizo_Litter_20_scaffold_309</strain>
    </source>
</reference>
<accession>A0A514D236</accession>
<dbReference type="EMBL" id="MN033544">
    <property type="protein sequence ID" value="QDH87680.1"/>
    <property type="molecule type" value="Genomic_RNA"/>
</dbReference>
<evidence type="ECO:0000313" key="1">
    <source>
        <dbReference type="EMBL" id="QDH87680.1"/>
    </source>
</evidence>